<gene>
    <name evidence="3" type="ORF">URODEC1_LOCUS61298</name>
</gene>
<feature type="compositionally biased region" description="Basic and acidic residues" evidence="1">
    <location>
        <begin position="33"/>
        <end position="45"/>
    </location>
</feature>
<dbReference type="PANTHER" id="PTHR31170:SF18">
    <property type="entry name" value="(WILD MALAYSIAN BANANA) HYPOTHETICAL PROTEIN"/>
    <property type="match status" value="1"/>
</dbReference>
<dbReference type="PANTHER" id="PTHR31170">
    <property type="entry name" value="BNAC04G53230D PROTEIN"/>
    <property type="match status" value="1"/>
</dbReference>
<reference evidence="4" key="1">
    <citation type="submission" date="2024-06" db="EMBL/GenBank/DDBJ databases">
        <authorList>
            <person name="Ryan C."/>
        </authorList>
    </citation>
    <scope>NUCLEOTIDE SEQUENCE [LARGE SCALE GENOMIC DNA]</scope>
</reference>
<name>A0ABC9B2K8_9POAL</name>
<keyword evidence="2" id="KW-0472">Membrane</keyword>
<reference evidence="3 4" key="2">
    <citation type="submission" date="2024-10" db="EMBL/GenBank/DDBJ databases">
        <authorList>
            <person name="Ryan C."/>
        </authorList>
    </citation>
    <scope>NUCLEOTIDE SEQUENCE [LARGE SCALE GENOMIC DNA]</scope>
</reference>
<keyword evidence="2" id="KW-1133">Transmembrane helix</keyword>
<keyword evidence="2" id="KW-0812">Transmembrane</keyword>
<dbReference type="Proteomes" id="UP001497457">
    <property type="component" value="Chromosome 24b"/>
</dbReference>
<organism evidence="3 4">
    <name type="scientific">Urochloa decumbens</name>
    <dbReference type="NCBI Taxonomy" id="240449"/>
    <lineage>
        <taxon>Eukaryota</taxon>
        <taxon>Viridiplantae</taxon>
        <taxon>Streptophyta</taxon>
        <taxon>Embryophyta</taxon>
        <taxon>Tracheophyta</taxon>
        <taxon>Spermatophyta</taxon>
        <taxon>Magnoliopsida</taxon>
        <taxon>Liliopsida</taxon>
        <taxon>Poales</taxon>
        <taxon>Poaceae</taxon>
        <taxon>PACMAD clade</taxon>
        <taxon>Panicoideae</taxon>
        <taxon>Panicodae</taxon>
        <taxon>Paniceae</taxon>
        <taxon>Melinidinae</taxon>
        <taxon>Urochloa</taxon>
    </lineage>
</organism>
<feature type="transmembrane region" description="Helical" evidence="2">
    <location>
        <begin position="494"/>
        <end position="518"/>
    </location>
</feature>
<dbReference type="Pfam" id="PF03140">
    <property type="entry name" value="DUF247"/>
    <property type="match status" value="1"/>
</dbReference>
<dbReference type="EMBL" id="OZ075134">
    <property type="protein sequence ID" value="CAL4992839.1"/>
    <property type="molecule type" value="Genomic_DNA"/>
</dbReference>
<accession>A0ABC9B2K8</accession>
<evidence type="ECO:0000256" key="1">
    <source>
        <dbReference type="SAM" id="MobiDB-lite"/>
    </source>
</evidence>
<evidence type="ECO:0000313" key="3">
    <source>
        <dbReference type="EMBL" id="CAL4992839.1"/>
    </source>
</evidence>
<evidence type="ECO:0000256" key="2">
    <source>
        <dbReference type="SAM" id="Phobius"/>
    </source>
</evidence>
<evidence type="ECO:0000313" key="4">
    <source>
        <dbReference type="Proteomes" id="UP001497457"/>
    </source>
</evidence>
<dbReference type="AlphaFoldDB" id="A0ABC9B2K8"/>
<proteinExistence type="predicted"/>
<dbReference type="InterPro" id="IPR004158">
    <property type="entry name" value="DUF247_pln"/>
</dbReference>
<sequence length="524" mass="59010">MTYVMCIYGSFPTARAENNTSLTRPRIKSRGFRPSERGSEGEMPKHSVQGIEKVGADGSVAMAAETKANGSASAVVDTGEEKFLERTGGATEELMDAIPAEEKVSSCISWVVEMEELRVKTDTSTDMACYQQKPSIYRVPEWIQGLTNRKAYRPRMVSIGPFHHGEPDLMPMEDHKRQAVLHLVKRSGKPLVKFIASIEEVVDELLDAYDNLDDKWRGESRARFVQMMVMDGCFLLEFMERYLDYVPNNPIFSYHGQLTIRSDIQSDMVVMENQLPLLVLQRLVAVRDDAAPSAAQINNMVLGYLDCSYEVNDFDSLGLHPLDMLHKSLCGPPLFHVPRECEGTMPPATELSEAGIHFEVSKTQFIHDINFENGVLSMPPFQAHDDTEKNLLNLLAFEKLHPGTGYEVLSYIFFMDNMINTERDVTLLRSKGLIENLLSSDKELAKLVNSLGNGSLMNPSSKLNDVQRMVNDHCGKPWNRWRASFVHKYLSNPWVFISLLAAIILLVATLLQAVYAVLPFYTKT</sequence>
<feature type="region of interest" description="Disordered" evidence="1">
    <location>
        <begin position="19"/>
        <end position="47"/>
    </location>
</feature>
<keyword evidence="4" id="KW-1185">Reference proteome</keyword>
<protein>
    <submittedName>
        <fullName evidence="3">Uncharacterized protein</fullName>
    </submittedName>
</protein>